<dbReference type="AlphaFoldDB" id="A0A2M4DKC3"/>
<evidence type="ECO:0000313" key="1">
    <source>
        <dbReference type="EMBL" id="MBW77618.1"/>
    </source>
</evidence>
<proteinExistence type="predicted"/>
<name>A0A2M4DKC3_ANODA</name>
<protein>
    <submittedName>
        <fullName evidence="1">Putative secreted protein</fullName>
    </submittedName>
</protein>
<sequence>MRVSWRTRIAFSWSRVAATMSLQRPTWRCCDRSKICTTRNIRKQLHNAIATRPVSRSWTLPPGRCRSCRIS</sequence>
<reference evidence="1" key="1">
    <citation type="submission" date="2018-01" db="EMBL/GenBank/DDBJ databases">
        <title>An insight into the sialome of Amazonian anophelines.</title>
        <authorList>
            <person name="Ribeiro J.M."/>
            <person name="Scarpassa V."/>
            <person name="Calvo E."/>
        </authorList>
    </citation>
    <scope>NUCLEOTIDE SEQUENCE</scope>
</reference>
<accession>A0A2M4DKC3</accession>
<organism evidence="1">
    <name type="scientific">Anopheles darlingi</name>
    <name type="common">Mosquito</name>
    <dbReference type="NCBI Taxonomy" id="43151"/>
    <lineage>
        <taxon>Eukaryota</taxon>
        <taxon>Metazoa</taxon>
        <taxon>Ecdysozoa</taxon>
        <taxon>Arthropoda</taxon>
        <taxon>Hexapoda</taxon>
        <taxon>Insecta</taxon>
        <taxon>Pterygota</taxon>
        <taxon>Neoptera</taxon>
        <taxon>Endopterygota</taxon>
        <taxon>Diptera</taxon>
        <taxon>Nematocera</taxon>
        <taxon>Culicoidea</taxon>
        <taxon>Culicidae</taxon>
        <taxon>Anophelinae</taxon>
        <taxon>Anopheles</taxon>
    </lineage>
</organism>
<dbReference type="EMBL" id="GGFL01013440">
    <property type="protein sequence ID" value="MBW77618.1"/>
    <property type="molecule type" value="Transcribed_RNA"/>
</dbReference>